<dbReference type="EC" id="2.7.13.3" evidence="3"/>
<dbReference type="Pfam" id="PF02518">
    <property type="entry name" value="HATPase_c"/>
    <property type="match status" value="1"/>
</dbReference>
<evidence type="ECO:0000256" key="10">
    <source>
        <dbReference type="ARBA" id="ARBA00023136"/>
    </source>
</evidence>
<keyword evidence="8 11" id="KW-1133">Transmembrane helix</keyword>
<evidence type="ECO:0000256" key="11">
    <source>
        <dbReference type="SAM" id="Phobius"/>
    </source>
</evidence>
<evidence type="ECO:0000256" key="6">
    <source>
        <dbReference type="ARBA" id="ARBA00022692"/>
    </source>
</evidence>
<dbReference type="InterPro" id="IPR003594">
    <property type="entry name" value="HATPase_dom"/>
</dbReference>
<dbReference type="Gene3D" id="1.10.287.130">
    <property type="match status" value="1"/>
</dbReference>
<dbReference type="CDD" id="cd00075">
    <property type="entry name" value="HATPase"/>
    <property type="match status" value="1"/>
</dbReference>
<keyword evidence="4" id="KW-0597">Phosphoprotein</keyword>
<sequence length="478" mass="53828">MTWLRRLPHRWSISVRLALWYAATLLVLLGLFAAFSYVSFHMARHRDFDQHLIHETRQLMPFVQERAGVPVFVALDTLRSVAYQTDGIYGTYVRLLRPDGRVVYESPNFARHDSLPVRVQPVLDVQVYSHTWEGKPARTRYTPLFDEAGRLFGWLEVTGFEWSLHRELHHLGLVLGLGIVLSVLLAALGGYWLARRALQPVALLTATARQMGADNLAARLPVPGGVQDELTELAETFNDLLARLAASLERERRFTDNAAHELLTPLSALRSELEVALRRPRQAAYYREVLEEALRDVERMTETVRGLLHLARLERTDAHERARPTDLVERCQSRLKDWQARFEQAGLRFEAVLPAHAWVCVVPEYLDEVLDNLLSNACKYTPPGGRVRLEVHRLDGQIRLRVTDTGIGFDPAEAAHLFDRFYRGRSAEGRPGSGLGLAIVRAIVEACGGSVQAWSPGPGKGSTFEVYWPACPVPALSA</sequence>
<dbReference type="PROSITE" id="PS50109">
    <property type="entry name" value="HIS_KIN"/>
    <property type="match status" value="1"/>
</dbReference>
<dbReference type="SUPFAM" id="SSF55874">
    <property type="entry name" value="ATPase domain of HSP90 chaperone/DNA topoisomerase II/histidine kinase"/>
    <property type="match status" value="1"/>
</dbReference>
<keyword evidence="15" id="KW-1185">Reference proteome</keyword>
<dbReference type="FunFam" id="3.30.565.10:FF:000006">
    <property type="entry name" value="Sensor histidine kinase WalK"/>
    <property type="match status" value="1"/>
</dbReference>
<organism evidence="14 15">
    <name type="scientific">Rhodothermus marinus (strain ATCC 43812 / DSM 4252 / R-10)</name>
    <name type="common">Rhodothermus obamensis</name>
    <dbReference type="NCBI Taxonomy" id="518766"/>
    <lineage>
        <taxon>Bacteria</taxon>
        <taxon>Pseudomonadati</taxon>
        <taxon>Rhodothermota</taxon>
        <taxon>Rhodothermia</taxon>
        <taxon>Rhodothermales</taxon>
        <taxon>Rhodothermaceae</taxon>
        <taxon>Rhodothermus</taxon>
    </lineage>
</organism>
<dbReference type="InterPro" id="IPR036890">
    <property type="entry name" value="HATPase_C_sf"/>
</dbReference>
<dbReference type="SMART" id="SM00387">
    <property type="entry name" value="HATPase_c"/>
    <property type="match status" value="1"/>
</dbReference>
<dbReference type="InterPro" id="IPR003661">
    <property type="entry name" value="HisK_dim/P_dom"/>
</dbReference>
<evidence type="ECO:0000313" key="15">
    <source>
        <dbReference type="Proteomes" id="UP000002221"/>
    </source>
</evidence>
<evidence type="ECO:0000256" key="5">
    <source>
        <dbReference type="ARBA" id="ARBA00022679"/>
    </source>
</evidence>
<dbReference type="InterPro" id="IPR036097">
    <property type="entry name" value="HisK_dim/P_sf"/>
</dbReference>
<dbReference type="AlphaFoldDB" id="D0MIF4"/>
<evidence type="ECO:0000256" key="4">
    <source>
        <dbReference type="ARBA" id="ARBA00022553"/>
    </source>
</evidence>
<dbReference type="Pfam" id="PF00672">
    <property type="entry name" value="HAMP"/>
    <property type="match status" value="1"/>
</dbReference>
<dbReference type="SMART" id="SM00388">
    <property type="entry name" value="HisKA"/>
    <property type="match status" value="1"/>
</dbReference>
<comment type="subcellular location">
    <subcellularLocation>
        <location evidence="2">Membrane</location>
        <topology evidence="2">Multi-pass membrane protein</topology>
    </subcellularLocation>
</comment>
<dbReference type="RefSeq" id="WP_012843873.1">
    <property type="nucleotide sequence ID" value="NC_013501.1"/>
</dbReference>
<keyword evidence="10 11" id="KW-0472">Membrane</keyword>
<comment type="catalytic activity">
    <reaction evidence="1">
        <text>ATP + protein L-histidine = ADP + protein N-phospho-L-histidine.</text>
        <dbReference type="EC" id="2.7.13.3"/>
    </reaction>
</comment>
<keyword evidence="5" id="KW-0808">Transferase</keyword>
<dbReference type="Gene3D" id="3.30.565.10">
    <property type="entry name" value="Histidine kinase-like ATPase, C-terminal domain"/>
    <property type="match status" value="1"/>
</dbReference>
<dbReference type="GO" id="GO:0005886">
    <property type="term" value="C:plasma membrane"/>
    <property type="evidence" value="ECO:0007669"/>
    <property type="project" value="TreeGrafter"/>
</dbReference>
<evidence type="ECO:0000256" key="9">
    <source>
        <dbReference type="ARBA" id="ARBA00023012"/>
    </source>
</evidence>
<dbReference type="InterPro" id="IPR004358">
    <property type="entry name" value="Sig_transdc_His_kin-like_C"/>
</dbReference>
<dbReference type="PRINTS" id="PR00344">
    <property type="entry name" value="BCTRLSENSOR"/>
</dbReference>
<dbReference type="SMART" id="SM00304">
    <property type="entry name" value="HAMP"/>
    <property type="match status" value="1"/>
</dbReference>
<protein>
    <recommendedName>
        <fullName evidence="3">histidine kinase</fullName>
        <ecNumber evidence="3">2.7.13.3</ecNumber>
    </recommendedName>
</protein>
<dbReference type="PANTHER" id="PTHR45436">
    <property type="entry name" value="SENSOR HISTIDINE KINASE YKOH"/>
    <property type="match status" value="1"/>
</dbReference>
<name>D0MIF4_RHOM4</name>
<dbReference type="InterPro" id="IPR003660">
    <property type="entry name" value="HAMP_dom"/>
</dbReference>
<dbReference type="OrthoDB" id="594725at2"/>
<proteinExistence type="predicted"/>
<feature type="domain" description="Histidine kinase" evidence="12">
    <location>
        <begin position="257"/>
        <end position="472"/>
    </location>
</feature>
<dbReference type="Gene3D" id="6.10.340.10">
    <property type="match status" value="1"/>
</dbReference>
<feature type="domain" description="HAMP" evidence="13">
    <location>
        <begin position="195"/>
        <end position="249"/>
    </location>
</feature>
<keyword evidence="6 11" id="KW-0812">Transmembrane</keyword>
<evidence type="ECO:0000256" key="8">
    <source>
        <dbReference type="ARBA" id="ARBA00022989"/>
    </source>
</evidence>
<dbReference type="HOGENOM" id="CLU_000445_89_6_10"/>
<dbReference type="Proteomes" id="UP000002221">
    <property type="component" value="Chromosome"/>
</dbReference>
<dbReference type="STRING" id="518766.Rmar_1373"/>
<keyword evidence="7 14" id="KW-0418">Kinase</keyword>
<dbReference type="CDD" id="cd00082">
    <property type="entry name" value="HisKA"/>
    <property type="match status" value="1"/>
</dbReference>
<feature type="transmembrane region" description="Helical" evidence="11">
    <location>
        <begin position="20"/>
        <end position="40"/>
    </location>
</feature>
<evidence type="ECO:0000256" key="7">
    <source>
        <dbReference type="ARBA" id="ARBA00022777"/>
    </source>
</evidence>
<accession>D0MIF4</accession>
<dbReference type="eggNOG" id="COG5002">
    <property type="taxonomic scope" value="Bacteria"/>
</dbReference>
<evidence type="ECO:0000256" key="3">
    <source>
        <dbReference type="ARBA" id="ARBA00012438"/>
    </source>
</evidence>
<evidence type="ECO:0000259" key="12">
    <source>
        <dbReference type="PROSITE" id="PS50109"/>
    </source>
</evidence>
<gene>
    <name evidence="14" type="ordered locus">Rmar_1373</name>
</gene>
<evidence type="ECO:0000259" key="13">
    <source>
        <dbReference type="PROSITE" id="PS50885"/>
    </source>
</evidence>
<dbReference type="InterPro" id="IPR005467">
    <property type="entry name" value="His_kinase_dom"/>
</dbReference>
<dbReference type="Pfam" id="PF00512">
    <property type="entry name" value="HisKA"/>
    <property type="match status" value="1"/>
</dbReference>
<feature type="transmembrane region" description="Helical" evidence="11">
    <location>
        <begin position="171"/>
        <end position="194"/>
    </location>
</feature>
<dbReference type="GO" id="GO:0000155">
    <property type="term" value="F:phosphorelay sensor kinase activity"/>
    <property type="evidence" value="ECO:0007669"/>
    <property type="project" value="InterPro"/>
</dbReference>
<evidence type="ECO:0000313" key="14">
    <source>
        <dbReference type="EMBL" id="ACY48262.1"/>
    </source>
</evidence>
<evidence type="ECO:0000256" key="1">
    <source>
        <dbReference type="ARBA" id="ARBA00000085"/>
    </source>
</evidence>
<evidence type="ECO:0000256" key="2">
    <source>
        <dbReference type="ARBA" id="ARBA00004141"/>
    </source>
</evidence>
<keyword evidence="9" id="KW-0902">Two-component regulatory system</keyword>
<dbReference type="CDD" id="cd06225">
    <property type="entry name" value="HAMP"/>
    <property type="match status" value="1"/>
</dbReference>
<dbReference type="EMBL" id="CP001807">
    <property type="protein sequence ID" value="ACY48262.1"/>
    <property type="molecule type" value="Genomic_DNA"/>
</dbReference>
<dbReference type="SUPFAM" id="SSF47384">
    <property type="entry name" value="Homodimeric domain of signal transducing histidine kinase"/>
    <property type="match status" value="1"/>
</dbReference>
<dbReference type="KEGG" id="rmr:Rmar_1373"/>
<dbReference type="PANTHER" id="PTHR45436:SF15">
    <property type="entry name" value="SENSOR HISTIDINE KINASE CUSS"/>
    <property type="match status" value="1"/>
</dbReference>
<dbReference type="PROSITE" id="PS50885">
    <property type="entry name" value="HAMP"/>
    <property type="match status" value="1"/>
</dbReference>
<dbReference type="InterPro" id="IPR050428">
    <property type="entry name" value="TCS_sensor_his_kinase"/>
</dbReference>
<reference evidence="14 15" key="1">
    <citation type="journal article" date="2009" name="Stand. Genomic Sci.">
        <title>Complete genome sequence of Rhodothermus marinus type strain (R-10).</title>
        <authorList>
            <person name="Nolan M."/>
            <person name="Tindall B.J."/>
            <person name="Pomrenke H."/>
            <person name="Lapidus A."/>
            <person name="Copeland A."/>
            <person name="Glavina Del Rio T."/>
            <person name="Lucas S."/>
            <person name="Chen F."/>
            <person name="Tice H."/>
            <person name="Cheng J.F."/>
            <person name="Saunders E."/>
            <person name="Han C."/>
            <person name="Bruce D."/>
            <person name="Goodwin L."/>
            <person name="Chain P."/>
            <person name="Pitluck S."/>
            <person name="Ovchinikova G."/>
            <person name="Pati A."/>
            <person name="Ivanova N."/>
            <person name="Mavromatis K."/>
            <person name="Chen A."/>
            <person name="Palaniappan K."/>
            <person name="Land M."/>
            <person name="Hauser L."/>
            <person name="Chang Y.J."/>
            <person name="Jeffries C.D."/>
            <person name="Brettin T."/>
            <person name="Goker M."/>
            <person name="Bristow J."/>
            <person name="Eisen J.A."/>
            <person name="Markowitz V."/>
            <person name="Hugenholtz P."/>
            <person name="Kyrpides N.C."/>
            <person name="Klenk H.P."/>
            <person name="Detter J.C."/>
        </authorList>
    </citation>
    <scope>NUCLEOTIDE SEQUENCE [LARGE SCALE GENOMIC DNA]</scope>
    <source>
        <strain evidence="15">ATCC 43812 / DSM 4252 / R-10</strain>
    </source>
</reference>